<dbReference type="AlphaFoldDB" id="A0AAV4LYP8"/>
<dbReference type="GeneID" id="94196221"/>
<evidence type="ECO:0000256" key="1">
    <source>
        <dbReference type="SAM" id="Phobius"/>
    </source>
</evidence>
<sequence>MDAMYETENGTFKKLHDAVNPNSAKIKQPKAKALVNAVYISASSSLSQLQGGYKSYYQGAEWPQLNTNGNHTTCAKIFLACLPLIFGNLGRLYWKCKQDKAHGGWKHMQLDGKGKGTDEGKDLKNFMDLMSFSAHWLNGGKKGEDVESVMKTSFNEFSIASDGSGQSYADFLKKFKTTGIEKWKGSPAADNHFLSGLYLCSTSYFRHQHQKNAAQARPPSSIREMLYWLMGLTVTPQFDSLLDHFSTVVPADFKVAISGSSKKDETLKPDDLAGHFITASLSSSWILGTIQGPGSADNPLLHEIYCSVDLSYPSSPSALLSKLADYAYALQFQLHFLYQQCSNTYTKACGWNECTYGQGVNTNDSNGKIVSSHICPVGCTTSGHKNSDHASGYCEHTGCGENTNASPLQAFLTDKLRGFSRGHPSSHSRHLSDCSGYTCHVPMDFESHLRADDKYQGSHISVTLRPFCGGFNTPLRQLSEKLGCLTKRTPRTLGDLFGFTWHLNGQLFNSNGSATVDLLLAKFFKTLGLTKSSWREISKLNPSSVLKEVQQKIAAIISSSQTQSTQSGIEKSLTVFSGLPFLYQLFMVTPEESLPARLFKLNETDHHDRRNPINHDDLWSLQNPQCTDQSCGKYLSPLCYSTGTTFDPRHASSYLSWVLYLSDDLEAGFQEMLDEFTNIDCSKTGCQSCNGNHRSGTSSCSCPSVVQCGGTLPLLYRHGFRYNNPLALKDGWYNDGSSWKKQDSYIRKCSHLASQLNNLLQTNSPLDNLLTTIDTFLYAIRWEFFSKLSGFWTIYVCIILYTFFLLLDTLRVRYHLHFPSSNSIAPISLLGTGKVPALKKFTKLTYFIP</sequence>
<comment type="caution">
    <text evidence="2">The sequence shown here is derived from an EMBL/GenBank/DDBJ whole genome shotgun (WGS) entry which is preliminary data.</text>
</comment>
<keyword evidence="1" id="KW-0472">Membrane</keyword>
<proteinExistence type="predicted"/>
<keyword evidence="1" id="KW-1133">Transmembrane helix</keyword>
<gene>
    <name evidence="2" type="ORF">BcabD6B2_41750</name>
</gene>
<dbReference type="Pfam" id="PF12785">
    <property type="entry name" value="VESA1_N"/>
    <property type="match status" value="1"/>
</dbReference>
<name>A0AAV4LYP8_BABCB</name>
<keyword evidence="3" id="KW-1185">Reference proteome</keyword>
<reference evidence="2 3" key="1">
    <citation type="submission" date="2021-06" db="EMBL/GenBank/DDBJ databases">
        <title>Genome sequence of Babesia caballi.</title>
        <authorList>
            <person name="Yamagishi J."/>
            <person name="Kidaka T."/>
            <person name="Ochi A."/>
        </authorList>
    </citation>
    <scope>NUCLEOTIDE SEQUENCE [LARGE SCALE GENOMIC DNA]</scope>
    <source>
        <strain evidence="2">USDA-D6B2</strain>
    </source>
</reference>
<organism evidence="2 3">
    <name type="scientific">Babesia caballi</name>
    <dbReference type="NCBI Taxonomy" id="5871"/>
    <lineage>
        <taxon>Eukaryota</taxon>
        <taxon>Sar</taxon>
        <taxon>Alveolata</taxon>
        <taxon>Apicomplexa</taxon>
        <taxon>Aconoidasida</taxon>
        <taxon>Piroplasmida</taxon>
        <taxon>Babesiidae</taxon>
        <taxon>Babesia</taxon>
    </lineage>
</organism>
<protein>
    <submittedName>
        <fullName evidence="2">Variant erythrocyte surface antigen-1 family protein</fullName>
    </submittedName>
</protein>
<dbReference type="EMBL" id="BPLF01000003">
    <property type="protein sequence ID" value="GIX64740.1"/>
    <property type="molecule type" value="Genomic_DNA"/>
</dbReference>
<dbReference type="InterPro" id="IPR024751">
    <property type="entry name" value="VESA1"/>
</dbReference>
<dbReference type="RefSeq" id="XP_067716809.1">
    <property type="nucleotide sequence ID" value="XM_067860708.1"/>
</dbReference>
<dbReference type="Proteomes" id="UP001497744">
    <property type="component" value="Unassembled WGS sequence"/>
</dbReference>
<feature type="transmembrane region" description="Helical" evidence="1">
    <location>
        <begin position="790"/>
        <end position="807"/>
    </location>
</feature>
<keyword evidence="1" id="KW-0812">Transmembrane</keyword>
<accession>A0AAV4LYP8</accession>
<evidence type="ECO:0000313" key="3">
    <source>
        <dbReference type="Proteomes" id="UP001497744"/>
    </source>
</evidence>
<evidence type="ECO:0000313" key="2">
    <source>
        <dbReference type="EMBL" id="GIX64740.1"/>
    </source>
</evidence>